<accession>A0A3N5EC84</accession>
<reference evidence="1 2" key="1">
    <citation type="submission" date="2018-11" db="EMBL/GenBank/DDBJ databases">
        <title>Draft genome sequence of Buttiauxella warmboldiae CCUG 35512.</title>
        <authorList>
            <person name="Salva-Serra F."/>
            <person name="Marathe N."/>
            <person name="Moore E."/>
            <person name="Svensson L."/>
            <person name="Engstrom-Jakobsson H."/>
        </authorList>
    </citation>
    <scope>NUCLEOTIDE SEQUENCE [LARGE SCALE GENOMIC DNA]</scope>
    <source>
        <strain evidence="1 2">CCUG 35512</strain>
    </source>
</reference>
<keyword evidence="2" id="KW-1185">Reference proteome</keyword>
<dbReference type="OrthoDB" id="6399719at2"/>
<dbReference type="RefSeq" id="WP_124023376.1">
    <property type="nucleotide sequence ID" value="NZ_RPOH01000021.1"/>
</dbReference>
<protein>
    <submittedName>
        <fullName evidence="1">Uncharacterized protein</fullName>
    </submittedName>
</protein>
<gene>
    <name evidence="1" type="ORF">EHN07_06560</name>
</gene>
<sequence length="194" mass="21843">MDISLSDFSYNRLAALAKGFETPEQVINRLIDAFESDQNKRPELFFNPVNEEEFKQALLDSKQVKVEMFKGDGSCEVGTWNARSISADSSLRANIWSGYLRGWKEKGIVRAVFTVQEEPEPTGSVIESAKWQDYKISRLESGSIVVEREGRPVTIVKPFLRKVAEDLKVDLNNANGNQMNTRQLGSAIIKKLKG</sequence>
<organism evidence="1 2">
    <name type="scientific">Buttiauxella warmboldiae</name>
    <dbReference type="NCBI Taxonomy" id="82993"/>
    <lineage>
        <taxon>Bacteria</taxon>
        <taxon>Pseudomonadati</taxon>
        <taxon>Pseudomonadota</taxon>
        <taxon>Gammaproteobacteria</taxon>
        <taxon>Enterobacterales</taxon>
        <taxon>Enterobacteriaceae</taxon>
        <taxon>Buttiauxella</taxon>
    </lineage>
</organism>
<name>A0A3N5EC84_9ENTR</name>
<evidence type="ECO:0000313" key="1">
    <source>
        <dbReference type="EMBL" id="RPH29306.1"/>
    </source>
</evidence>
<evidence type="ECO:0000313" key="2">
    <source>
        <dbReference type="Proteomes" id="UP000268615"/>
    </source>
</evidence>
<proteinExistence type="predicted"/>
<dbReference type="EMBL" id="RPOH01000021">
    <property type="protein sequence ID" value="RPH29306.1"/>
    <property type="molecule type" value="Genomic_DNA"/>
</dbReference>
<dbReference type="Proteomes" id="UP000268615">
    <property type="component" value="Unassembled WGS sequence"/>
</dbReference>
<dbReference type="AlphaFoldDB" id="A0A3N5EC84"/>
<comment type="caution">
    <text evidence="1">The sequence shown here is derived from an EMBL/GenBank/DDBJ whole genome shotgun (WGS) entry which is preliminary data.</text>
</comment>